<organism evidence="1">
    <name type="scientific">Arundo donax</name>
    <name type="common">Giant reed</name>
    <name type="synonym">Donax arundinaceus</name>
    <dbReference type="NCBI Taxonomy" id="35708"/>
    <lineage>
        <taxon>Eukaryota</taxon>
        <taxon>Viridiplantae</taxon>
        <taxon>Streptophyta</taxon>
        <taxon>Embryophyta</taxon>
        <taxon>Tracheophyta</taxon>
        <taxon>Spermatophyta</taxon>
        <taxon>Magnoliopsida</taxon>
        <taxon>Liliopsida</taxon>
        <taxon>Poales</taxon>
        <taxon>Poaceae</taxon>
        <taxon>PACMAD clade</taxon>
        <taxon>Arundinoideae</taxon>
        <taxon>Arundineae</taxon>
        <taxon>Arundo</taxon>
    </lineage>
</organism>
<dbReference type="AlphaFoldDB" id="A0A0A9CA30"/>
<protein>
    <submittedName>
        <fullName evidence="1">Uncharacterized protein</fullName>
    </submittedName>
</protein>
<proteinExistence type="predicted"/>
<dbReference type="EMBL" id="GBRH01229518">
    <property type="protein sequence ID" value="JAD68377.1"/>
    <property type="molecule type" value="Transcribed_RNA"/>
</dbReference>
<reference evidence="1" key="2">
    <citation type="journal article" date="2015" name="Data Brief">
        <title>Shoot transcriptome of the giant reed, Arundo donax.</title>
        <authorList>
            <person name="Barrero R.A."/>
            <person name="Guerrero F.D."/>
            <person name="Moolhuijzen P."/>
            <person name="Goolsby J.A."/>
            <person name="Tidwell J."/>
            <person name="Bellgard S.E."/>
            <person name="Bellgard M.I."/>
        </authorList>
    </citation>
    <scope>NUCLEOTIDE SEQUENCE</scope>
    <source>
        <tissue evidence="1">Shoot tissue taken approximately 20 cm above the soil surface</tissue>
    </source>
</reference>
<sequence length="76" mass="8805">MVQVAMVLSNAQNSYQCNILHLHQWTIHQPLMTPSLQIPTQKSLLWMMIILTCLKKKMMSTSYLLEEGIMKAVMIK</sequence>
<name>A0A0A9CA30_ARUDO</name>
<accession>A0A0A9CA30</accession>
<reference evidence="1" key="1">
    <citation type="submission" date="2014-09" db="EMBL/GenBank/DDBJ databases">
        <authorList>
            <person name="Magalhaes I.L.F."/>
            <person name="Oliveira U."/>
            <person name="Santos F.R."/>
            <person name="Vidigal T.H.D.A."/>
            <person name="Brescovit A.D."/>
            <person name="Santos A.J."/>
        </authorList>
    </citation>
    <scope>NUCLEOTIDE SEQUENCE</scope>
    <source>
        <tissue evidence="1">Shoot tissue taken approximately 20 cm above the soil surface</tissue>
    </source>
</reference>
<evidence type="ECO:0000313" key="1">
    <source>
        <dbReference type="EMBL" id="JAD68377.1"/>
    </source>
</evidence>